<feature type="transmembrane region" description="Helical" evidence="7">
    <location>
        <begin position="14"/>
        <end position="37"/>
    </location>
</feature>
<dbReference type="GO" id="GO:0009306">
    <property type="term" value="P:protein secretion"/>
    <property type="evidence" value="ECO:0007669"/>
    <property type="project" value="InterPro"/>
</dbReference>
<keyword evidence="7" id="KW-0813">Transport</keyword>
<dbReference type="OrthoDB" id="9759185at2"/>
<keyword evidence="7" id="KW-1005">Bacterial flagellum biogenesis</keyword>
<dbReference type="EMBL" id="FUZV01000002">
    <property type="protein sequence ID" value="SKC80682.1"/>
    <property type="molecule type" value="Genomic_DNA"/>
</dbReference>
<accession>A0A1T5LXM3</accession>
<dbReference type="Gene3D" id="3.40.50.12790">
    <property type="entry name" value="FHIPEP family, domain 4"/>
    <property type="match status" value="1"/>
</dbReference>
<evidence type="ECO:0000313" key="9">
    <source>
        <dbReference type="EMBL" id="SKC80682.1"/>
    </source>
</evidence>
<keyword evidence="7" id="KW-0653">Protein transport</keyword>
<dbReference type="RefSeq" id="WP_079725898.1">
    <property type="nucleotide sequence ID" value="NZ_BMCL01000001.1"/>
</dbReference>
<dbReference type="PRINTS" id="PR00949">
    <property type="entry name" value="TYPE3IMAPROT"/>
</dbReference>
<dbReference type="InterPro" id="IPR042194">
    <property type="entry name" value="FHIPEP_1"/>
</dbReference>
<keyword evidence="6 7" id="KW-0472">Membrane</keyword>
<keyword evidence="9" id="KW-0969">Cilium</keyword>
<keyword evidence="4 7" id="KW-0812">Transmembrane</keyword>
<keyword evidence="9" id="KW-0966">Cell projection</keyword>
<dbReference type="Gene3D" id="1.10.8.540">
    <property type="entry name" value="FHIPEP family, domain 3"/>
    <property type="match status" value="1"/>
</dbReference>
<dbReference type="Pfam" id="PF00771">
    <property type="entry name" value="FHIPEP"/>
    <property type="match status" value="1"/>
</dbReference>
<comment type="subcellular location">
    <subcellularLocation>
        <location evidence="1 7">Cell membrane</location>
        <topology evidence="1 7">Multi-pass membrane protein</topology>
    </subcellularLocation>
</comment>
<dbReference type="InterPro" id="IPR025505">
    <property type="entry name" value="FHIPEP_CS"/>
</dbReference>
<feature type="transmembrane region" description="Helical" evidence="7">
    <location>
        <begin position="43"/>
        <end position="62"/>
    </location>
</feature>
<feature type="transmembrane region" description="Helical" evidence="7">
    <location>
        <begin position="114"/>
        <end position="137"/>
    </location>
</feature>
<dbReference type="InterPro" id="IPR006301">
    <property type="entry name" value="FlhA"/>
</dbReference>
<feature type="compositionally biased region" description="Low complexity" evidence="8">
    <location>
        <begin position="339"/>
        <end position="355"/>
    </location>
</feature>
<dbReference type="PANTHER" id="PTHR30161">
    <property type="entry name" value="FLAGELLAR EXPORT PROTEIN, MEMBRANE FLHA SUBUNIT-RELATED"/>
    <property type="match status" value="1"/>
</dbReference>
<evidence type="ECO:0000256" key="7">
    <source>
        <dbReference type="RuleBase" id="RU364093"/>
    </source>
</evidence>
<evidence type="ECO:0000256" key="6">
    <source>
        <dbReference type="ARBA" id="ARBA00023136"/>
    </source>
</evidence>
<dbReference type="Proteomes" id="UP000190341">
    <property type="component" value="Unassembled WGS sequence"/>
</dbReference>
<dbReference type="InterPro" id="IPR042196">
    <property type="entry name" value="FHIPEP_4"/>
</dbReference>
<evidence type="ECO:0000256" key="3">
    <source>
        <dbReference type="ARBA" id="ARBA00022475"/>
    </source>
</evidence>
<dbReference type="AlphaFoldDB" id="A0A1T5LXM3"/>
<feature type="transmembrane region" description="Helical" evidence="7">
    <location>
        <begin position="74"/>
        <end position="94"/>
    </location>
</feature>
<evidence type="ECO:0000256" key="2">
    <source>
        <dbReference type="ARBA" id="ARBA00008835"/>
    </source>
</evidence>
<protein>
    <recommendedName>
        <fullName evidence="7">Flagellar biosynthesis protein FlhA</fullName>
    </recommendedName>
</protein>
<keyword evidence="9" id="KW-0282">Flagellum</keyword>
<feature type="transmembrane region" description="Helical" evidence="7">
    <location>
        <begin position="206"/>
        <end position="226"/>
    </location>
</feature>
<proteinExistence type="inferred from homology"/>
<keyword evidence="7" id="KW-1006">Bacterial flagellum protein export</keyword>
<comment type="function">
    <text evidence="7">Required for formation of the rod structure of the flagellar apparatus. Together with FliI and FliH, may constitute the export apparatus of flagellin.</text>
</comment>
<gene>
    <name evidence="7" type="primary">flhA</name>
    <name evidence="9" type="ORF">SAMN06296058_3365</name>
</gene>
<evidence type="ECO:0000256" key="5">
    <source>
        <dbReference type="ARBA" id="ARBA00022989"/>
    </source>
</evidence>
<dbReference type="GO" id="GO:0005886">
    <property type="term" value="C:plasma membrane"/>
    <property type="evidence" value="ECO:0007669"/>
    <property type="project" value="UniProtKB-SubCell"/>
</dbReference>
<evidence type="ECO:0000256" key="1">
    <source>
        <dbReference type="ARBA" id="ARBA00004651"/>
    </source>
</evidence>
<reference evidence="9 10" key="1">
    <citation type="submission" date="2017-02" db="EMBL/GenBank/DDBJ databases">
        <authorList>
            <person name="Peterson S.W."/>
        </authorList>
    </citation>
    <scope>NUCLEOTIDE SEQUENCE [LARGE SCALE GENOMIC DNA]</scope>
    <source>
        <strain evidence="9 10">P15</strain>
    </source>
</reference>
<feature type="region of interest" description="Disordered" evidence="8">
    <location>
        <begin position="333"/>
        <end position="358"/>
    </location>
</feature>
<dbReference type="PROSITE" id="PS00994">
    <property type="entry name" value="FHIPEP"/>
    <property type="match status" value="1"/>
</dbReference>
<comment type="similarity">
    <text evidence="2 7">Belongs to the FHIPEP (flagella/HR/invasion proteins export pore) family.</text>
</comment>
<dbReference type="InterPro" id="IPR001712">
    <property type="entry name" value="T3SS_FHIPEP"/>
</dbReference>
<feature type="transmembrane region" description="Helical" evidence="7">
    <location>
        <begin position="238"/>
        <end position="265"/>
    </location>
</feature>
<evidence type="ECO:0000256" key="4">
    <source>
        <dbReference type="ARBA" id="ARBA00022692"/>
    </source>
</evidence>
<dbReference type="NCBIfam" id="TIGR01398">
    <property type="entry name" value="FlhA"/>
    <property type="match status" value="1"/>
</dbReference>
<organism evidence="9 10">
    <name type="scientific">Pseudoxanthomonas indica</name>
    <dbReference type="NCBI Taxonomy" id="428993"/>
    <lineage>
        <taxon>Bacteria</taxon>
        <taxon>Pseudomonadati</taxon>
        <taxon>Pseudomonadota</taxon>
        <taxon>Gammaproteobacteria</taxon>
        <taxon>Lysobacterales</taxon>
        <taxon>Lysobacteraceae</taxon>
        <taxon>Pseudoxanthomonas</taxon>
    </lineage>
</organism>
<feature type="transmembrane region" description="Helical" evidence="7">
    <location>
        <begin position="286"/>
        <end position="302"/>
    </location>
</feature>
<dbReference type="Gene3D" id="3.40.30.60">
    <property type="entry name" value="FHIPEP family, domain 1"/>
    <property type="match status" value="1"/>
</dbReference>
<dbReference type="PIRSF" id="PIRSF005419">
    <property type="entry name" value="FlhA"/>
    <property type="match status" value="1"/>
</dbReference>
<dbReference type="GO" id="GO:0044780">
    <property type="term" value="P:bacterial-type flagellum assembly"/>
    <property type="evidence" value="ECO:0007669"/>
    <property type="project" value="InterPro"/>
</dbReference>
<dbReference type="STRING" id="428993.SAMN06296058_3365"/>
<dbReference type="PANTHER" id="PTHR30161:SF1">
    <property type="entry name" value="FLAGELLAR BIOSYNTHESIS PROTEIN FLHA-RELATED"/>
    <property type="match status" value="1"/>
</dbReference>
<keyword evidence="5 7" id="KW-1133">Transmembrane helix</keyword>
<sequence length="696" mass="73857">MSANVRPNSRVMDLLRAGLGAPLIVLAMLAMVIIPLAPPVLDALFSFNIAISLVVLLAVVYVRRPLDFTIFPIVLLMTTMLRLALNVASTRVVLLHGQDGHGAAGRVIEAFGEVVVGGNFAVGLVVFAILTIINFVVITKGAGRISEVSARFILDAMPGKQMAIDADLNAGLLTREEAKARREEVREEADFYGAMDGASKFIRGDAIAGILILFINLIGGLAIGVLQHGLPVGEAAKIYTLLSIGDGLVAQLPALLVSSSVAMLVTRASRAQDMGGAMVGQVFGQHKALAVAATIMGLVGIVPGMPNVVFLTLAAVLGYIAWKLYKKQQAGGSEADGDNPALPAPGGASASNPNAELTWDEVRPVDPLGLEVGYRLIPLVDKNQGGELMSRIKAVRRKLTQDLGFLIPPVHIRDNLELPSNGYRLLVHGVPVATAEIHPDRELALDPGGAFGTLEGIPGRDPAFGLDATWIQPHQHALAESLGYTVVDAATVVATHLSHLVREHAPELLGHEEVQQLLATLGKSAPKLVEDLTPKSLPLATVVRVLQNLLIERVPIRQLRRIVEQLVEFAPQNADPAALTAAVRNGLGRFIVQEISGMSPELPVYTLAPQLERVLQDSVQGTGAALEPGLAERLHQSLADCVTQQDAKSEPAVVLVPGTVRAALARLVRHSVPTLSVLSYSEVPEDKRLKLVGTIS</sequence>
<keyword evidence="3 7" id="KW-1003">Cell membrane</keyword>
<dbReference type="InterPro" id="IPR042193">
    <property type="entry name" value="FHIPEP_3"/>
</dbReference>
<evidence type="ECO:0000256" key="8">
    <source>
        <dbReference type="SAM" id="MobiDB-lite"/>
    </source>
</evidence>
<name>A0A1T5LXM3_9GAMM</name>
<evidence type="ECO:0000313" key="10">
    <source>
        <dbReference type="Proteomes" id="UP000190341"/>
    </source>
</evidence>
<keyword evidence="10" id="KW-1185">Reference proteome</keyword>